<keyword evidence="1" id="KW-0732">Signal</keyword>
<keyword evidence="3" id="KW-1185">Reference proteome</keyword>
<dbReference type="Proteomes" id="UP000283509">
    <property type="component" value="Unassembled WGS sequence"/>
</dbReference>
<dbReference type="OrthoDB" id="6368040at2759"/>
<evidence type="ECO:0000313" key="2">
    <source>
        <dbReference type="EMBL" id="ROT78501.1"/>
    </source>
</evidence>
<reference evidence="2 3" key="2">
    <citation type="submission" date="2019-01" db="EMBL/GenBank/DDBJ databases">
        <title>The decoding of complex shrimp genome reveals the adaptation for benthos swimmer, frequently molting mechanism and breeding impact on genome.</title>
        <authorList>
            <person name="Sun Y."/>
            <person name="Gao Y."/>
            <person name="Yu Y."/>
        </authorList>
    </citation>
    <scope>NUCLEOTIDE SEQUENCE [LARGE SCALE GENOMIC DNA]</scope>
    <source>
        <tissue evidence="2">Muscle</tissue>
    </source>
</reference>
<dbReference type="AlphaFoldDB" id="A0A423TPW0"/>
<dbReference type="Gene3D" id="4.10.40.20">
    <property type="match status" value="1"/>
</dbReference>
<gene>
    <name evidence="2" type="ORF">C7M84_002782</name>
</gene>
<feature type="signal peptide" evidence="1">
    <location>
        <begin position="1"/>
        <end position="20"/>
    </location>
</feature>
<dbReference type="EMBL" id="QCYY01001371">
    <property type="protein sequence ID" value="ROT78501.1"/>
    <property type="molecule type" value="Genomic_DNA"/>
</dbReference>
<name>A0A423TPW0_PENVA</name>
<accession>A0A423TPW0</accession>
<proteinExistence type="predicted"/>
<evidence type="ECO:0000313" key="3">
    <source>
        <dbReference type="Proteomes" id="UP000283509"/>
    </source>
</evidence>
<comment type="caution">
    <text evidence="2">The sequence shown here is derived from an EMBL/GenBank/DDBJ whole genome shotgun (WGS) entry which is preliminary data.</text>
</comment>
<evidence type="ECO:0000256" key="1">
    <source>
        <dbReference type="SAM" id="SignalP"/>
    </source>
</evidence>
<feature type="chain" id="PRO_5019325929" evidence="1">
    <location>
        <begin position="21"/>
        <end position="92"/>
    </location>
</feature>
<dbReference type="PROSITE" id="PS51257">
    <property type="entry name" value="PROKAR_LIPOPROTEIN"/>
    <property type="match status" value="1"/>
</dbReference>
<protein>
    <submittedName>
        <fullName evidence="2">Crustacean hematopoietic factor-like protein</fullName>
    </submittedName>
</protein>
<reference evidence="2 3" key="1">
    <citation type="submission" date="2018-04" db="EMBL/GenBank/DDBJ databases">
        <authorList>
            <person name="Zhang X."/>
            <person name="Yuan J."/>
            <person name="Li F."/>
            <person name="Xiang J."/>
        </authorList>
    </citation>
    <scope>NUCLEOTIDE SEQUENCE [LARGE SCALE GENOMIC DNA]</scope>
    <source>
        <tissue evidence="2">Muscle</tissue>
    </source>
</reference>
<sequence>MKTALCLALCLACCLIRTESLSCVPGGQGCTPEKEDELKCRNGTVVGPCNGCECAKDRGEECGGPWGFLGQCASGLTCRRDGPHFQFRGKCY</sequence>
<organism evidence="2 3">
    <name type="scientific">Penaeus vannamei</name>
    <name type="common">Whiteleg shrimp</name>
    <name type="synonym">Litopenaeus vannamei</name>
    <dbReference type="NCBI Taxonomy" id="6689"/>
    <lineage>
        <taxon>Eukaryota</taxon>
        <taxon>Metazoa</taxon>
        <taxon>Ecdysozoa</taxon>
        <taxon>Arthropoda</taxon>
        <taxon>Crustacea</taxon>
        <taxon>Multicrustacea</taxon>
        <taxon>Malacostraca</taxon>
        <taxon>Eumalacostraca</taxon>
        <taxon>Eucarida</taxon>
        <taxon>Decapoda</taxon>
        <taxon>Dendrobranchiata</taxon>
        <taxon>Penaeoidea</taxon>
        <taxon>Penaeidae</taxon>
        <taxon>Penaeus</taxon>
    </lineage>
</organism>